<dbReference type="AlphaFoldDB" id="A0A6N8SHX3"/>
<accession>A0A6N8SHX3</accession>
<name>A0A6N8SHX3_9HYPH</name>
<protein>
    <submittedName>
        <fullName evidence="3">Amphi-Trp domain-containing protein</fullName>
    </submittedName>
</protein>
<keyword evidence="4" id="KW-1185">Reference proteome</keyword>
<evidence type="ECO:0000259" key="2">
    <source>
        <dbReference type="Pfam" id="PF20068"/>
    </source>
</evidence>
<reference evidence="3 4" key="1">
    <citation type="submission" date="2019-12" db="EMBL/GenBank/DDBJ databases">
        <title>Shinella kummerowiae sp. nov., a symbiotic bacterium isolated from root nodules of the herbal legume Kummerowia stipulacea.</title>
        <authorList>
            <person name="Gao J."/>
        </authorList>
    </citation>
    <scope>NUCLEOTIDE SEQUENCE [LARGE SCALE GENOMIC DNA]</scope>
    <source>
        <strain evidence="3 4">CCBAU 25048</strain>
    </source>
</reference>
<feature type="region of interest" description="Disordered" evidence="1">
    <location>
        <begin position="70"/>
        <end position="93"/>
    </location>
</feature>
<gene>
    <name evidence="3" type="ORF">GR138_14940</name>
</gene>
<dbReference type="InterPro" id="IPR027598">
    <property type="entry name" value="Amphi-Trp_dom"/>
</dbReference>
<dbReference type="EMBL" id="WUMK01000005">
    <property type="protein sequence ID" value="MXN46492.1"/>
    <property type="molecule type" value="Genomic_DNA"/>
</dbReference>
<dbReference type="OrthoDB" id="3078539at2"/>
<dbReference type="NCBIfam" id="TIGR04354">
    <property type="entry name" value="amphi-Trp"/>
    <property type="match status" value="1"/>
</dbReference>
<evidence type="ECO:0000256" key="1">
    <source>
        <dbReference type="SAM" id="MobiDB-lite"/>
    </source>
</evidence>
<dbReference type="Proteomes" id="UP000435802">
    <property type="component" value="Unassembled WGS sequence"/>
</dbReference>
<proteinExistence type="predicted"/>
<dbReference type="Pfam" id="PF20068">
    <property type="entry name" value="Amphi-Trp"/>
    <property type="match status" value="1"/>
</dbReference>
<sequence>MDANREIEKDYSLTEFVAELRRLADTLESNERFSIQIDEEDIQVPEHAIASIAYEIEDGRAEIEFQLTWEAGEAEGDAENDGKDEDENEEAAA</sequence>
<feature type="domain" description="Amphi-Trp" evidence="2">
    <location>
        <begin position="6"/>
        <end position="77"/>
    </location>
</feature>
<feature type="compositionally biased region" description="Acidic residues" evidence="1">
    <location>
        <begin position="72"/>
        <end position="93"/>
    </location>
</feature>
<organism evidence="3 4">
    <name type="scientific">Shinella kummerowiae</name>
    <dbReference type="NCBI Taxonomy" id="417745"/>
    <lineage>
        <taxon>Bacteria</taxon>
        <taxon>Pseudomonadati</taxon>
        <taxon>Pseudomonadota</taxon>
        <taxon>Alphaproteobacteria</taxon>
        <taxon>Hyphomicrobiales</taxon>
        <taxon>Rhizobiaceae</taxon>
        <taxon>Shinella</taxon>
    </lineage>
</organism>
<dbReference type="RefSeq" id="WP_160860026.1">
    <property type="nucleotide sequence ID" value="NZ_WUMK01000005.1"/>
</dbReference>
<comment type="caution">
    <text evidence="3">The sequence shown here is derived from an EMBL/GenBank/DDBJ whole genome shotgun (WGS) entry which is preliminary data.</text>
</comment>
<evidence type="ECO:0000313" key="3">
    <source>
        <dbReference type="EMBL" id="MXN46492.1"/>
    </source>
</evidence>
<evidence type="ECO:0000313" key="4">
    <source>
        <dbReference type="Proteomes" id="UP000435802"/>
    </source>
</evidence>